<proteinExistence type="predicted"/>
<comment type="caution">
    <text evidence="1">The sequence shown here is derived from an EMBL/GenBank/DDBJ whole genome shotgun (WGS) entry which is preliminary data.</text>
</comment>
<organism evidence="1 2">
    <name type="scientific">Panicum virgatum</name>
    <name type="common">Blackwell switchgrass</name>
    <dbReference type="NCBI Taxonomy" id="38727"/>
    <lineage>
        <taxon>Eukaryota</taxon>
        <taxon>Viridiplantae</taxon>
        <taxon>Streptophyta</taxon>
        <taxon>Embryophyta</taxon>
        <taxon>Tracheophyta</taxon>
        <taxon>Spermatophyta</taxon>
        <taxon>Magnoliopsida</taxon>
        <taxon>Liliopsida</taxon>
        <taxon>Poales</taxon>
        <taxon>Poaceae</taxon>
        <taxon>PACMAD clade</taxon>
        <taxon>Panicoideae</taxon>
        <taxon>Panicodae</taxon>
        <taxon>Paniceae</taxon>
        <taxon>Panicinae</taxon>
        <taxon>Panicum</taxon>
        <taxon>Panicum sect. Hiantes</taxon>
    </lineage>
</organism>
<keyword evidence="2" id="KW-1185">Reference proteome</keyword>
<dbReference type="AlphaFoldDB" id="A0A8T0RQ52"/>
<evidence type="ECO:0000313" key="2">
    <source>
        <dbReference type="Proteomes" id="UP000823388"/>
    </source>
</evidence>
<gene>
    <name evidence="1" type="ORF">PVAP13_5NG223800</name>
</gene>
<accession>A0A8T0RQ52</accession>
<dbReference type="Proteomes" id="UP000823388">
    <property type="component" value="Chromosome 5N"/>
</dbReference>
<sequence>MECRHRRAAEGAPTRGVLGPQLERLHPLQRSGLRPPRLRRRRRPLQHRLRRCDIRRRVLVRVRLQFCHRCLDRHGARASIIRYQLDGSRLSFIKLPRYDQFEDTLVLVPAAGRLQFAALRASKEWKVRLRELVIDSDGAPKWIRREKFVLPMPCVRMAGFVEEPPSLILDTKDKETICINMEDCKWHKLPKANGEFDLLPIMSFYPPLSPGTAHWIEYGSLCLASLRHESSPSQDEEEAFGSSASRIRIFSNSVLPTDK</sequence>
<protein>
    <submittedName>
        <fullName evidence="1">Uncharacterized protein</fullName>
    </submittedName>
</protein>
<evidence type="ECO:0000313" key="1">
    <source>
        <dbReference type="EMBL" id="KAG2588107.1"/>
    </source>
</evidence>
<dbReference type="EMBL" id="CM029046">
    <property type="protein sequence ID" value="KAG2588107.1"/>
    <property type="molecule type" value="Genomic_DNA"/>
</dbReference>
<name>A0A8T0RQ52_PANVG</name>
<reference evidence="1" key="1">
    <citation type="submission" date="2020-05" db="EMBL/GenBank/DDBJ databases">
        <title>WGS assembly of Panicum virgatum.</title>
        <authorList>
            <person name="Lovell J.T."/>
            <person name="Jenkins J."/>
            <person name="Shu S."/>
            <person name="Juenger T.E."/>
            <person name="Schmutz J."/>
        </authorList>
    </citation>
    <scope>NUCLEOTIDE SEQUENCE</scope>
    <source>
        <strain evidence="1">AP13</strain>
    </source>
</reference>